<keyword evidence="3" id="KW-1185">Reference proteome</keyword>
<comment type="caution">
    <text evidence="2">The sequence shown here is derived from an EMBL/GenBank/DDBJ whole genome shotgun (WGS) entry which is preliminary data.</text>
</comment>
<proteinExistence type="predicted"/>
<dbReference type="AlphaFoldDB" id="A0A811PY73"/>
<dbReference type="EMBL" id="CAJGYO010000008">
    <property type="protein sequence ID" value="CAD6251578.1"/>
    <property type="molecule type" value="Genomic_DNA"/>
</dbReference>
<accession>A0A811PY73</accession>
<evidence type="ECO:0000256" key="1">
    <source>
        <dbReference type="SAM" id="MobiDB-lite"/>
    </source>
</evidence>
<evidence type="ECO:0000313" key="3">
    <source>
        <dbReference type="Proteomes" id="UP000604825"/>
    </source>
</evidence>
<protein>
    <submittedName>
        <fullName evidence="2">Uncharacterized protein</fullName>
    </submittedName>
</protein>
<gene>
    <name evidence="2" type="ORF">NCGR_LOCUS35321</name>
</gene>
<sequence>MSGVSAKGSQVRSPAAVSTHQSLPLWETTSRKFQIQRGSRLRTALVTEAPVWDEKQWSVAWAPPSMD</sequence>
<reference evidence="2" key="1">
    <citation type="submission" date="2020-10" db="EMBL/GenBank/DDBJ databases">
        <authorList>
            <person name="Han B."/>
            <person name="Lu T."/>
            <person name="Zhao Q."/>
            <person name="Huang X."/>
            <person name="Zhao Y."/>
        </authorList>
    </citation>
    <scope>NUCLEOTIDE SEQUENCE</scope>
</reference>
<name>A0A811PY73_9POAL</name>
<dbReference type="Proteomes" id="UP000604825">
    <property type="component" value="Unassembled WGS sequence"/>
</dbReference>
<feature type="region of interest" description="Disordered" evidence="1">
    <location>
        <begin position="1"/>
        <end position="21"/>
    </location>
</feature>
<feature type="compositionally biased region" description="Polar residues" evidence="1">
    <location>
        <begin position="7"/>
        <end position="21"/>
    </location>
</feature>
<organism evidence="2 3">
    <name type="scientific">Miscanthus lutarioriparius</name>
    <dbReference type="NCBI Taxonomy" id="422564"/>
    <lineage>
        <taxon>Eukaryota</taxon>
        <taxon>Viridiplantae</taxon>
        <taxon>Streptophyta</taxon>
        <taxon>Embryophyta</taxon>
        <taxon>Tracheophyta</taxon>
        <taxon>Spermatophyta</taxon>
        <taxon>Magnoliopsida</taxon>
        <taxon>Liliopsida</taxon>
        <taxon>Poales</taxon>
        <taxon>Poaceae</taxon>
        <taxon>PACMAD clade</taxon>
        <taxon>Panicoideae</taxon>
        <taxon>Andropogonodae</taxon>
        <taxon>Andropogoneae</taxon>
        <taxon>Saccharinae</taxon>
        <taxon>Miscanthus</taxon>
    </lineage>
</organism>
<evidence type="ECO:0000313" key="2">
    <source>
        <dbReference type="EMBL" id="CAD6251578.1"/>
    </source>
</evidence>